<dbReference type="KEGG" id="mmal:CKJ54_23590"/>
<reference evidence="3" key="3">
    <citation type="submission" date="2020-02" db="EMBL/GenBank/DDBJ databases">
        <authorList>
            <person name="Matsumoto Y."/>
            <person name="Kinjo T."/>
            <person name="Motooka D."/>
            <person name="Nabeya D."/>
            <person name="Jung N."/>
            <person name="Uechi K."/>
            <person name="Horii T."/>
            <person name="Iida T."/>
            <person name="Fujita J."/>
            <person name="Nakamura S."/>
        </authorList>
    </citation>
    <scope>NUCLEOTIDE SEQUENCE</scope>
    <source>
        <strain evidence="3">JCM 17324</strain>
    </source>
</reference>
<dbReference type="Proteomes" id="UP000216246">
    <property type="component" value="Chromosome"/>
</dbReference>
<dbReference type="RefSeq" id="WP_083017819.1">
    <property type="nucleotide sequence ID" value="NZ_AP022584.1"/>
</dbReference>
<evidence type="ECO:0000313" key="2">
    <source>
        <dbReference type="EMBL" id="ASW92526.1"/>
    </source>
</evidence>
<dbReference type="EMBL" id="AP022584">
    <property type="protein sequence ID" value="BBY12639.1"/>
    <property type="molecule type" value="Genomic_DNA"/>
</dbReference>
<dbReference type="Proteomes" id="UP000466831">
    <property type="component" value="Chromosome"/>
</dbReference>
<dbReference type="EMBL" id="CP023147">
    <property type="protein sequence ID" value="ASW92526.1"/>
    <property type="molecule type" value="Genomic_DNA"/>
</dbReference>
<evidence type="ECO:0000259" key="1">
    <source>
        <dbReference type="Pfam" id="PF13460"/>
    </source>
</evidence>
<reference evidence="3 5" key="2">
    <citation type="journal article" date="2019" name="Emerg. Microbes Infect.">
        <title>Comprehensive subspecies identification of 175 nontuberculous mycobacteria species based on 7547 genomic profiles.</title>
        <authorList>
            <person name="Matsumoto Y."/>
            <person name="Kinjo T."/>
            <person name="Motooka D."/>
            <person name="Nabeya D."/>
            <person name="Jung N."/>
            <person name="Uechi K."/>
            <person name="Horii T."/>
            <person name="Iida T."/>
            <person name="Fujita J."/>
            <person name="Nakamura S."/>
        </authorList>
    </citation>
    <scope>NUCLEOTIDE SEQUENCE [LARGE SCALE GENOMIC DNA]</scope>
    <source>
        <strain evidence="3 5">JCM 17324</strain>
    </source>
</reference>
<sequence>MPSDQLFLITGATGNTGAPTVEMLLDAGHRVRAFVHRSDRRSDALAAIGAEVVTGDLLDFHAVSSAMSGVSAAYFCYPIAPGSLLPATAIFAQAASEAGVRAVVNMSQISARREAKSNAAQQHWIAERLLDRFAFGTTHLRPTFFAEWLKWQWLRNGDEGVLRLPFGNGRHAPIAGRDQAGVIAAILQNPAPHNRQIYPLVGAEELDHFHIAEQISDTLGIPVRYEPVGVPTFAAALKAQGRSDFFVQHISSVARDYQDGIFAGENNLTEVITGHKPMTVPEYVDANRAAFDHDGGFAVRDQPVAS</sequence>
<dbReference type="PANTHER" id="PTHR43162:SF1">
    <property type="entry name" value="PRESTALK A DIFFERENTIATION PROTEIN A"/>
    <property type="match status" value="1"/>
</dbReference>
<dbReference type="InterPro" id="IPR036291">
    <property type="entry name" value="NAD(P)-bd_dom_sf"/>
</dbReference>
<proteinExistence type="predicted"/>
<accession>A0AAD0E2Q5</accession>
<dbReference type="InterPro" id="IPR016040">
    <property type="entry name" value="NAD(P)-bd_dom"/>
</dbReference>
<dbReference type="Gene3D" id="3.40.50.720">
    <property type="entry name" value="NAD(P)-binding Rossmann-like Domain"/>
    <property type="match status" value="1"/>
</dbReference>
<evidence type="ECO:0000313" key="3">
    <source>
        <dbReference type="EMBL" id="BBY12639.1"/>
    </source>
</evidence>
<reference evidence="2 4" key="1">
    <citation type="submission" date="2017-08" db="EMBL/GenBank/DDBJ databases">
        <title>Phylogentic analysis of Mycobacterium avium complex whole genomes.</title>
        <authorList>
            <person name="Caverly L.J."/>
            <person name="Spilker T."/>
            <person name="LiPuma J."/>
        </authorList>
    </citation>
    <scope>NUCLEOTIDE SEQUENCE [LARGE SCALE GENOMIC DNA]</scope>
    <source>
        <strain evidence="2 4">FLAC0026</strain>
    </source>
</reference>
<feature type="domain" description="NAD(P)-binding" evidence="1">
    <location>
        <begin position="11"/>
        <end position="190"/>
    </location>
</feature>
<protein>
    <submittedName>
        <fullName evidence="2">NmrA family transcriptional regulator</fullName>
    </submittedName>
</protein>
<evidence type="ECO:0000313" key="5">
    <source>
        <dbReference type="Proteomes" id="UP000466831"/>
    </source>
</evidence>
<evidence type="ECO:0000313" key="4">
    <source>
        <dbReference type="Proteomes" id="UP000216246"/>
    </source>
</evidence>
<dbReference type="InterPro" id="IPR051604">
    <property type="entry name" value="Ergot_Alk_Oxidoreductase"/>
</dbReference>
<dbReference type="Gene3D" id="3.90.25.10">
    <property type="entry name" value="UDP-galactose 4-epimerase, domain 1"/>
    <property type="match status" value="1"/>
</dbReference>
<gene>
    <name evidence="2" type="ORF">CKJ54_23590</name>
    <name evidence="3" type="ORF">MMARJ_33790</name>
</gene>
<dbReference type="SUPFAM" id="SSF51735">
    <property type="entry name" value="NAD(P)-binding Rossmann-fold domains"/>
    <property type="match status" value="1"/>
</dbReference>
<dbReference type="PANTHER" id="PTHR43162">
    <property type="match status" value="1"/>
</dbReference>
<keyword evidence="5" id="KW-1185">Reference proteome</keyword>
<name>A0AAD0E2Q5_9MYCO</name>
<dbReference type="Pfam" id="PF13460">
    <property type="entry name" value="NAD_binding_10"/>
    <property type="match status" value="1"/>
</dbReference>
<dbReference type="AlphaFoldDB" id="A0AAD0E2Q5"/>
<organism evidence="2 4">
    <name type="scientific">Mycobacterium marseillense</name>
    <dbReference type="NCBI Taxonomy" id="701042"/>
    <lineage>
        <taxon>Bacteria</taxon>
        <taxon>Bacillati</taxon>
        <taxon>Actinomycetota</taxon>
        <taxon>Actinomycetes</taxon>
        <taxon>Mycobacteriales</taxon>
        <taxon>Mycobacteriaceae</taxon>
        <taxon>Mycobacterium</taxon>
        <taxon>Mycobacterium avium complex (MAC)</taxon>
    </lineage>
</organism>